<comment type="caution">
    <text evidence="2">The sequence shown here is derived from an EMBL/GenBank/DDBJ whole genome shotgun (WGS) entry which is preliminary data.</text>
</comment>
<feature type="compositionally biased region" description="Basic residues" evidence="1">
    <location>
        <begin position="62"/>
        <end position="71"/>
    </location>
</feature>
<gene>
    <name evidence="2" type="ORF">E2C01_001643</name>
</gene>
<keyword evidence="3" id="KW-1185">Reference proteome</keyword>
<dbReference type="Proteomes" id="UP000324222">
    <property type="component" value="Unassembled WGS sequence"/>
</dbReference>
<evidence type="ECO:0000313" key="3">
    <source>
        <dbReference type="Proteomes" id="UP000324222"/>
    </source>
</evidence>
<sequence>MWCGSSSGGSEAGGGGREGERRLSGQIKVNTFFLDRPLAKPRLASPRLTLGCGGDETDRPALRHSRPRRRGGTTACIRQDRWRQPVRGEMRRPRIS</sequence>
<feature type="compositionally biased region" description="Gly residues" evidence="1">
    <location>
        <begin position="1"/>
        <end position="16"/>
    </location>
</feature>
<name>A0A5B7CJS9_PORTR</name>
<accession>A0A5B7CJS9</accession>
<feature type="region of interest" description="Disordered" evidence="1">
    <location>
        <begin position="50"/>
        <end position="96"/>
    </location>
</feature>
<feature type="region of interest" description="Disordered" evidence="1">
    <location>
        <begin position="1"/>
        <end position="23"/>
    </location>
</feature>
<proteinExistence type="predicted"/>
<protein>
    <submittedName>
        <fullName evidence="2">Uncharacterized protein</fullName>
    </submittedName>
</protein>
<dbReference type="AlphaFoldDB" id="A0A5B7CJS9"/>
<organism evidence="2 3">
    <name type="scientific">Portunus trituberculatus</name>
    <name type="common">Swimming crab</name>
    <name type="synonym">Neptunus trituberculatus</name>
    <dbReference type="NCBI Taxonomy" id="210409"/>
    <lineage>
        <taxon>Eukaryota</taxon>
        <taxon>Metazoa</taxon>
        <taxon>Ecdysozoa</taxon>
        <taxon>Arthropoda</taxon>
        <taxon>Crustacea</taxon>
        <taxon>Multicrustacea</taxon>
        <taxon>Malacostraca</taxon>
        <taxon>Eumalacostraca</taxon>
        <taxon>Eucarida</taxon>
        <taxon>Decapoda</taxon>
        <taxon>Pleocyemata</taxon>
        <taxon>Brachyura</taxon>
        <taxon>Eubrachyura</taxon>
        <taxon>Portunoidea</taxon>
        <taxon>Portunidae</taxon>
        <taxon>Portuninae</taxon>
        <taxon>Portunus</taxon>
    </lineage>
</organism>
<reference evidence="2 3" key="1">
    <citation type="submission" date="2019-05" db="EMBL/GenBank/DDBJ databases">
        <title>Another draft genome of Portunus trituberculatus and its Hox gene families provides insights of decapod evolution.</title>
        <authorList>
            <person name="Jeong J.-H."/>
            <person name="Song I."/>
            <person name="Kim S."/>
            <person name="Choi T."/>
            <person name="Kim D."/>
            <person name="Ryu S."/>
            <person name="Kim W."/>
        </authorList>
    </citation>
    <scope>NUCLEOTIDE SEQUENCE [LARGE SCALE GENOMIC DNA]</scope>
    <source>
        <tissue evidence="2">Muscle</tissue>
    </source>
</reference>
<dbReference type="EMBL" id="VSRR010000053">
    <property type="protein sequence ID" value="MPC09041.1"/>
    <property type="molecule type" value="Genomic_DNA"/>
</dbReference>
<feature type="compositionally biased region" description="Basic and acidic residues" evidence="1">
    <location>
        <begin position="78"/>
        <end position="96"/>
    </location>
</feature>
<evidence type="ECO:0000313" key="2">
    <source>
        <dbReference type="EMBL" id="MPC09041.1"/>
    </source>
</evidence>
<evidence type="ECO:0000256" key="1">
    <source>
        <dbReference type="SAM" id="MobiDB-lite"/>
    </source>
</evidence>